<feature type="transmembrane region" description="Helical" evidence="6">
    <location>
        <begin position="69"/>
        <end position="88"/>
    </location>
</feature>
<evidence type="ECO:0000256" key="6">
    <source>
        <dbReference type="RuleBase" id="RU363058"/>
    </source>
</evidence>
<keyword evidence="5 6" id="KW-0472">Membrane</keyword>
<dbReference type="Proteomes" id="UP000599523">
    <property type="component" value="Unassembled WGS sequence"/>
</dbReference>
<evidence type="ECO:0000313" key="8">
    <source>
        <dbReference type="Proteomes" id="UP000599523"/>
    </source>
</evidence>
<dbReference type="PANTHER" id="PTHR11101">
    <property type="entry name" value="PHOSPHATE TRANSPORTER"/>
    <property type="match status" value="1"/>
</dbReference>
<evidence type="ECO:0000256" key="4">
    <source>
        <dbReference type="ARBA" id="ARBA00022989"/>
    </source>
</evidence>
<dbReference type="EMBL" id="WTVM01000265">
    <property type="protein sequence ID" value="NMG05259.1"/>
    <property type="molecule type" value="Genomic_DNA"/>
</dbReference>
<evidence type="ECO:0000256" key="3">
    <source>
        <dbReference type="ARBA" id="ARBA00022692"/>
    </source>
</evidence>
<feature type="transmembrane region" description="Helical" evidence="6">
    <location>
        <begin position="248"/>
        <end position="267"/>
    </location>
</feature>
<dbReference type="AlphaFoldDB" id="A0A972J9V6"/>
<feature type="transmembrane region" description="Helical" evidence="6">
    <location>
        <begin position="132"/>
        <end position="151"/>
    </location>
</feature>
<protein>
    <recommendedName>
        <fullName evidence="6">Phosphate transporter</fullName>
    </recommendedName>
</protein>
<dbReference type="GO" id="GO:0016020">
    <property type="term" value="C:membrane"/>
    <property type="evidence" value="ECO:0007669"/>
    <property type="project" value="UniProtKB-SubCell"/>
</dbReference>
<dbReference type="InterPro" id="IPR001204">
    <property type="entry name" value="Phos_transporter"/>
</dbReference>
<comment type="similarity">
    <text evidence="6">Belongs to the inorganic phosphate transporter (PiT) (TC 2.A.20) family.</text>
</comment>
<evidence type="ECO:0000256" key="2">
    <source>
        <dbReference type="ARBA" id="ARBA00022448"/>
    </source>
</evidence>
<keyword evidence="2 6" id="KW-0813">Transport</keyword>
<dbReference type="Pfam" id="PF01384">
    <property type="entry name" value="PHO4"/>
    <property type="match status" value="1"/>
</dbReference>
<dbReference type="PANTHER" id="PTHR11101:SF80">
    <property type="entry name" value="PHOSPHATE TRANSPORTER"/>
    <property type="match status" value="1"/>
</dbReference>
<dbReference type="GO" id="GO:0035435">
    <property type="term" value="P:phosphate ion transmembrane transport"/>
    <property type="evidence" value="ECO:0007669"/>
    <property type="project" value="TreeGrafter"/>
</dbReference>
<keyword evidence="8" id="KW-1185">Reference proteome</keyword>
<proteinExistence type="inferred from homology"/>
<feature type="transmembrane region" description="Helical" evidence="6">
    <location>
        <begin position="157"/>
        <end position="180"/>
    </location>
</feature>
<comment type="subcellular location">
    <subcellularLocation>
        <location evidence="1 6">Membrane</location>
        <topology evidence="1 6">Multi-pass membrane protein</topology>
    </subcellularLocation>
</comment>
<feature type="transmembrane region" description="Helical" evidence="6">
    <location>
        <begin position="200"/>
        <end position="218"/>
    </location>
</feature>
<feature type="transmembrane region" description="Helical" evidence="6">
    <location>
        <begin position="38"/>
        <end position="57"/>
    </location>
</feature>
<reference evidence="7" key="1">
    <citation type="submission" date="2019-12" db="EMBL/GenBank/DDBJ databases">
        <title>Comparative genomics gives insights into the taxonomy of the Azoarcus-Aromatoleum group and reveals separate origins of nif in the plant-associated Azoarcus and non-plant-associated Aromatoleum sub-groups.</title>
        <authorList>
            <person name="Lafos M."/>
            <person name="Maluk M."/>
            <person name="Batista M."/>
            <person name="Junghare M."/>
            <person name="Carmona M."/>
            <person name="Faoro H."/>
            <person name="Cruz L.M."/>
            <person name="Battistoni F."/>
            <person name="De Souza E."/>
            <person name="Pedrosa F."/>
            <person name="Chen W.-M."/>
            <person name="Poole P.S."/>
            <person name="Dixon R.A."/>
            <person name="James E.K."/>
        </authorList>
    </citation>
    <scope>NUCLEOTIDE SEQUENCE</scope>
    <source>
        <strain evidence="7">NSC3</strain>
    </source>
</reference>
<sequence>VIAGVFEAMGAIIAGGEVVGTIRSGIIDPNLIDSPQTFMWVMMAALLAAALWINMATSVGAPVSTTHSIVGAVAGAGIASSGFAIANWDVIGRIVMSWVVSPVMGGVIAAGLLYLVKRSITYQSDLVGAAKRWVPVLVAFMAAVFAIYMMLKGFSRLWKVGMGQALVVGVVVSVGVFFFIKARLAKREGIDNSKAGVNKLFNIPLICAAALLSFAHGSNDVANAIGPLAAIVEVLRTGGAEIARAAPIPLWVMIIGALGLSIGLWLFGARVIRTVGSEITELDQMRAYCIAMSATVTVLIASELGLPVSTTHVCVGAVMGVGFLREYLKTNYSRMLDEIKDHHPEGDQAAIDEFMRKFAAATIAERGVMVAALKKKGIRI</sequence>
<keyword evidence="3 6" id="KW-0812">Transmembrane</keyword>
<keyword evidence="6" id="KW-0592">Phosphate transport</keyword>
<evidence type="ECO:0000256" key="1">
    <source>
        <dbReference type="ARBA" id="ARBA00004141"/>
    </source>
</evidence>
<name>A0A972J9V6_9RHOO</name>
<dbReference type="RefSeq" id="WP_168989849.1">
    <property type="nucleotide sequence ID" value="NZ_CAWPHM010000183.1"/>
</dbReference>
<keyword evidence="4 6" id="KW-1133">Transmembrane helix</keyword>
<evidence type="ECO:0000256" key="5">
    <source>
        <dbReference type="ARBA" id="ARBA00023136"/>
    </source>
</evidence>
<comment type="caution">
    <text evidence="7">The sequence shown here is derived from an EMBL/GenBank/DDBJ whole genome shotgun (WGS) entry which is preliminary data.</text>
</comment>
<feature type="transmembrane region" description="Helical" evidence="6">
    <location>
        <begin position="94"/>
        <end position="116"/>
    </location>
</feature>
<dbReference type="GO" id="GO:0005315">
    <property type="term" value="F:phosphate transmembrane transporter activity"/>
    <property type="evidence" value="ECO:0007669"/>
    <property type="project" value="InterPro"/>
</dbReference>
<gene>
    <name evidence="7" type="ORF">GPA21_20180</name>
</gene>
<feature type="non-terminal residue" evidence="7">
    <location>
        <position position="1"/>
    </location>
</feature>
<organism evidence="7 8">
    <name type="scientific">Azoarcus taiwanensis</name>
    <dbReference type="NCBI Taxonomy" id="666964"/>
    <lineage>
        <taxon>Bacteria</taxon>
        <taxon>Pseudomonadati</taxon>
        <taxon>Pseudomonadota</taxon>
        <taxon>Betaproteobacteria</taxon>
        <taxon>Rhodocyclales</taxon>
        <taxon>Zoogloeaceae</taxon>
        <taxon>Azoarcus</taxon>
    </lineage>
</organism>
<accession>A0A972J9V6</accession>
<evidence type="ECO:0000313" key="7">
    <source>
        <dbReference type="EMBL" id="NMG05259.1"/>
    </source>
</evidence>